<dbReference type="EMBL" id="SNZG01000009">
    <property type="protein sequence ID" value="TDR40196.1"/>
    <property type="molecule type" value="Genomic_DNA"/>
</dbReference>
<dbReference type="Pfam" id="PF21278">
    <property type="entry name" value="YlmH_1st"/>
    <property type="match status" value="1"/>
</dbReference>
<dbReference type="Pfam" id="PF01479">
    <property type="entry name" value="S4"/>
    <property type="match status" value="1"/>
</dbReference>
<dbReference type="PANTHER" id="PTHR13633">
    <property type="entry name" value="MITOCHONDRIAL TRANSCRIPTION RESCUE FACTOR 1"/>
    <property type="match status" value="1"/>
</dbReference>
<protein>
    <submittedName>
        <fullName evidence="3">Photosystem II S4 domain protein</fullName>
    </submittedName>
    <submittedName>
        <fullName evidence="4">RNA-binding protein YlmH</fullName>
    </submittedName>
</protein>
<dbReference type="SUPFAM" id="SSF55174">
    <property type="entry name" value="Alpha-L RNA-binding motif"/>
    <property type="match status" value="1"/>
</dbReference>
<dbReference type="SMART" id="SM00363">
    <property type="entry name" value="S4"/>
    <property type="match status" value="1"/>
</dbReference>
<name>A0A8B4Q8Y4_9BACL</name>
<feature type="domain" description="RNA-binding S4" evidence="2">
    <location>
        <begin position="183"/>
        <end position="240"/>
    </location>
</feature>
<evidence type="ECO:0000313" key="5">
    <source>
        <dbReference type="Proteomes" id="UP000254330"/>
    </source>
</evidence>
<dbReference type="Proteomes" id="UP000294641">
    <property type="component" value="Unassembled WGS sequence"/>
</dbReference>
<dbReference type="Gene3D" id="3.30.1370.160">
    <property type="match status" value="1"/>
</dbReference>
<dbReference type="CDD" id="cd00165">
    <property type="entry name" value="S4"/>
    <property type="match status" value="1"/>
</dbReference>
<dbReference type="Pfam" id="PF17774">
    <property type="entry name" value="YlmH_RBD"/>
    <property type="match status" value="1"/>
</dbReference>
<dbReference type="PROSITE" id="PS50889">
    <property type="entry name" value="S4"/>
    <property type="match status" value="1"/>
</dbReference>
<comment type="caution">
    <text evidence="3">The sequence shown here is derived from an EMBL/GenBank/DDBJ whole genome shotgun (WGS) entry which is preliminary data.</text>
</comment>
<reference evidence="4 6" key="2">
    <citation type="submission" date="2019-03" db="EMBL/GenBank/DDBJ databases">
        <title>Genomic Encyclopedia of Type Strains, Phase IV (KMG-IV): sequencing the most valuable type-strain genomes for metagenomic binning, comparative biology and taxonomic classification.</title>
        <authorList>
            <person name="Goeker M."/>
        </authorList>
    </citation>
    <scope>NUCLEOTIDE SEQUENCE [LARGE SCALE GENOMIC DNA]</scope>
    <source>
        <strain evidence="4 6">DSM 20580</strain>
    </source>
</reference>
<accession>A0A8B4Q8Y4</accession>
<dbReference type="Proteomes" id="UP000254330">
    <property type="component" value="Unassembled WGS sequence"/>
</dbReference>
<keyword evidence="6" id="KW-1185">Reference proteome</keyword>
<dbReference type="InterPro" id="IPR012677">
    <property type="entry name" value="Nucleotide-bd_a/b_plait_sf"/>
</dbReference>
<dbReference type="InterPro" id="IPR048443">
    <property type="entry name" value="RqcP2_N"/>
</dbReference>
<evidence type="ECO:0000256" key="1">
    <source>
        <dbReference type="PROSITE-ProRule" id="PRU00182"/>
    </source>
</evidence>
<evidence type="ECO:0000313" key="4">
    <source>
        <dbReference type="EMBL" id="TDR40196.1"/>
    </source>
</evidence>
<dbReference type="RefSeq" id="WP_109349168.1">
    <property type="nucleotide sequence ID" value="NZ_BJUE01000063.1"/>
</dbReference>
<dbReference type="Gene3D" id="3.10.290.10">
    <property type="entry name" value="RNA-binding S4 domain"/>
    <property type="match status" value="1"/>
</dbReference>
<dbReference type="InterPro" id="IPR040591">
    <property type="entry name" value="RqcP2_RBD"/>
</dbReference>
<dbReference type="InterPro" id="IPR036986">
    <property type="entry name" value="S4_RNA-bd_sf"/>
</dbReference>
<sequence>MKDLMQHFRPEEQSFITHLLTMIEEVRQQYAPKLTGFLDPRQVMIAQSIIGENGDVKVASEGVFQQAERKRLLLFPDYYEPTREDFDLVCYELRYPSKFIQLKHPDVLGSILAIGLERSKFGDIRVDDKKIQFIVAAEVSNYVRANLTAINKVKVNLTDVTSNEDFILSEDHWVEQFDTVSSLRLDTVLASALKISRQKSSLLIQSGHVKVNFRLTENSSFEVGEADLLSIRGFGRLSIKSIEGRTKKDKIRIIFSKLERKS</sequence>
<dbReference type="AlphaFoldDB" id="A0A8B4Q8Y4"/>
<gene>
    <name evidence="4" type="ORF">DFR61_10972</name>
    <name evidence="3" type="ORF">NCTC10597_00673</name>
</gene>
<evidence type="ECO:0000313" key="6">
    <source>
        <dbReference type="Proteomes" id="UP000294641"/>
    </source>
</evidence>
<keyword evidence="1" id="KW-0694">RNA-binding</keyword>
<evidence type="ECO:0000259" key="2">
    <source>
        <dbReference type="SMART" id="SM00363"/>
    </source>
</evidence>
<proteinExistence type="predicted"/>
<dbReference type="Gene3D" id="3.30.70.330">
    <property type="match status" value="1"/>
</dbReference>
<dbReference type="GO" id="GO:0003723">
    <property type="term" value="F:RNA binding"/>
    <property type="evidence" value="ECO:0007669"/>
    <property type="project" value="UniProtKB-KW"/>
</dbReference>
<organism evidence="3 5">
    <name type="scientific">Kurthia zopfii</name>
    <dbReference type="NCBI Taxonomy" id="1650"/>
    <lineage>
        <taxon>Bacteria</taxon>
        <taxon>Bacillati</taxon>
        <taxon>Bacillota</taxon>
        <taxon>Bacilli</taxon>
        <taxon>Bacillales</taxon>
        <taxon>Caryophanaceae</taxon>
        <taxon>Kurthia</taxon>
    </lineage>
</organism>
<dbReference type="PANTHER" id="PTHR13633:SF3">
    <property type="entry name" value="MITOCHONDRIAL TRANSCRIPTION RESCUE FACTOR 1"/>
    <property type="match status" value="1"/>
</dbReference>
<dbReference type="InterPro" id="IPR002942">
    <property type="entry name" value="S4_RNA-bd"/>
</dbReference>
<dbReference type="EMBL" id="UGNP01000001">
    <property type="protein sequence ID" value="STX09004.1"/>
    <property type="molecule type" value="Genomic_DNA"/>
</dbReference>
<reference evidence="3 5" key="1">
    <citation type="submission" date="2018-06" db="EMBL/GenBank/DDBJ databases">
        <authorList>
            <consortium name="Pathogen Informatics"/>
            <person name="Doyle S."/>
        </authorList>
    </citation>
    <scope>NUCLEOTIDE SEQUENCE [LARGE SCALE GENOMIC DNA]</scope>
    <source>
        <strain evidence="3 5">NCTC10597</strain>
    </source>
</reference>
<dbReference type="OrthoDB" id="9812787at2"/>
<evidence type="ECO:0000313" key="3">
    <source>
        <dbReference type="EMBL" id="STX09004.1"/>
    </source>
</evidence>